<reference evidence="2" key="1">
    <citation type="journal article" date="2023" name="Mol. Phylogenet. Evol.">
        <title>Genome-scale phylogeny and comparative genomics of the fungal order Sordariales.</title>
        <authorList>
            <person name="Hensen N."/>
            <person name="Bonometti L."/>
            <person name="Westerberg I."/>
            <person name="Brannstrom I.O."/>
            <person name="Guillou S."/>
            <person name="Cros-Aarteil S."/>
            <person name="Calhoun S."/>
            <person name="Haridas S."/>
            <person name="Kuo A."/>
            <person name="Mondo S."/>
            <person name="Pangilinan J."/>
            <person name="Riley R."/>
            <person name="LaButti K."/>
            <person name="Andreopoulos B."/>
            <person name="Lipzen A."/>
            <person name="Chen C."/>
            <person name="Yan M."/>
            <person name="Daum C."/>
            <person name="Ng V."/>
            <person name="Clum A."/>
            <person name="Steindorff A."/>
            <person name="Ohm R.A."/>
            <person name="Martin F."/>
            <person name="Silar P."/>
            <person name="Natvig D.O."/>
            <person name="Lalanne C."/>
            <person name="Gautier V."/>
            <person name="Ament-Velasquez S.L."/>
            <person name="Kruys A."/>
            <person name="Hutchinson M.I."/>
            <person name="Powell A.J."/>
            <person name="Barry K."/>
            <person name="Miller A.N."/>
            <person name="Grigoriev I.V."/>
            <person name="Debuchy R."/>
            <person name="Gladieux P."/>
            <person name="Hiltunen Thoren M."/>
            <person name="Johannesson H."/>
        </authorList>
    </citation>
    <scope>NUCLEOTIDE SEQUENCE</scope>
    <source>
        <strain evidence="2">CBS 315.58</strain>
    </source>
</reference>
<comment type="caution">
    <text evidence="2">The sequence shown here is derived from an EMBL/GenBank/DDBJ whole genome shotgun (WGS) entry which is preliminary data.</text>
</comment>
<proteinExistence type="predicted"/>
<dbReference type="AlphaFoldDB" id="A0AAN7ATE5"/>
<dbReference type="EMBL" id="MU863954">
    <property type="protein sequence ID" value="KAK4197917.1"/>
    <property type="molecule type" value="Genomic_DNA"/>
</dbReference>
<feature type="compositionally biased region" description="Polar residues" evidence="1">
    <location>
        <begin position="1"/>
        <end position="13"/>
    </location>
</feature>
<evidence type="ECO:0000256" key="1">
    <source>
        <dbReference type="SAM" id="MobiDB-lite"/>
    </source>
</evidence>
<dbReference type="Proteomes" id="UP001303160">
    <property type="component" value="Unassembled WGS sequence"/>
</dbReference>
<reference evidence="2" key="2">
    <citation type="submission" date="2023-05" db="EMBL/GenBank/DDBJ databases">
        <authorList>
            <consortium name="Lawrence Berkeley National Laboratory"/>
            <person name="Steindorff A."/>
            <person name="Hensen N."/>
            <person name="Bonometti L."/>
            <person name="Westerberg I."/>
            <person name="Brannstrom I.O."/>
            <person name="Guillou S."/>
            <person name="Cros-Aarteil S."/>
            <person name="Calhoun S."/>
            <person name="Haridas S."/>
            <person name="Kuo A."/>
            <person name="Mondo S."/>
            <person name="Pangilinan J."/>
            <person name="Riley R."/>
            <person name="Labutti K."/>
            <person name="Andreopoulos B."/>
            <person name="Lipzen A."/>
            <person name="Chen C."/>
            <person name="Yanf M."/>
            <person name="Daum C."/>
            <person name="Ng V."/>
            <person name="Clum A."/>
            <person name="Ohm R."/>
            <person name="Martin F."/>
            <person name="Silar P."/>
            <person name="Natvig D."/>
            <person name="Lalanne C."/>
            <person name="Gautier V."/>
            <person name="Ament-Velasquez S.L."/>
            <person name="Kruys A."/>
            <person name="Hutchinson M.I."/>
            <person name="Powell A.J."/>
            <person name="Barry K."/>
            <person name="Miller A.N."/>
            <person name="Grigoriev I.V."/>
            <person name="Debuchy R."/>
            <person name="Gladieux P."/>
            <person name="Thoren M.H."/>
            <person name="Johannesson H."/>
        </authorList>
    </citation>
    <scope>NUCLEOTIDE SEQUENCE</scope>
    <source>
        <strain evidence="2">CBS 315.58</strain>
    </source>
</reference>
<keyword evidence="3" id="KW-1185">Reference proteome</keyword>
<name>A0AAN7ATE5_9PEZI</name>
<feature type="region of interest" description="Disordered" evidence="1">
    <location>
        <begin position="1"/>
        <end position="36"/>
    </location>
</feature>
<evidence type="ECO:0000313" key="3">
    <source>
        <dbReference type="Proteomes" id="UP001303160"/>
    </source>
</evidence>
<sequence length="80" mass="8936">MAIKLQSTITSESHLWKAPREEGQRAGKPRGPGGGEVDYHFYNVLWIERKGGIAHRRAAGHVAKQVWEANCKEKSRVVLG</sequence>
<accession>A0AAN7ATE5</accession>
<gene>
    <name evidence="2" type="ORF">QBC40DRAFT_256576</name>
</gene>
<evidence type="ECO:0000313" key="2">
    <source>
        <dbReference type="EMBL" id="KAK4197917.1"/>
    </source>
</evidence>
<protein>
    <submittedName>
        <fullName evidence="2">Uncharacterized protein</fullName>
    </submittedName>
</protein>
<organism evidence="2 3">
    <name type="scientific">Triangularia verruculosa</name>
    <dbReference type="NCBI Taxonomy" id="2587418"/>
    <lineage>
        <taxon>Eukaryota</taxon>
        <taxon>Fungi</taxon>
        <taxon>Dikarya</taxon>
        <taxon>Ascomycota</taxon>
        <taxon>Pezizomycotina</taxon>
        <taxon>Sordariomycetes</taxon>
        <taxon>Sordariomycetidae</taxon>
        <taxon>Sordariales</taxon>
        <taxon>Podosporaceae</taxon>
        <taxon>Triangularia</taxon>
    </lineage>
</organism>
<feature type="compositionally biased region" description="Basic and acidic residues" evidence="1">
    <location>
        <begin position="14"/>
        <end position="25"/>
    </location>
</feature>